<feature type="chain" id="PRO_5012023420" evidence="8">
    <location>
        <begin position="24"/>
        <end position="472"/>
    </location>
</feature>
<feature type="signal peptide" evidence="8">
    <location>
        <begin position="1"/>
        <end position="23"/>
    </location>
</feature>
<feature type="region of interest" description="Disordered" evidence="7">
    <location>
        <begin position="352"/>
        <end position="373"/>
    </location>
</feature>
<evidence type="ECO:0000256" key="7">
    <source>
        <dbReference type="SAM" id="MobiDB-lite"/>
    </source>
</evidence>
<dbReference type="EMBL" id="KX698769">
    <property type="protein sequence ID" value="APD72725.1"/>
    <property type="molecule type" value="Genomic_DNA"/>
</dbReference>
<evidence type="ECO:0000313" key="10">
    <source>
        <dbReference type="EMBL" id="APD72725.1"/>
    </source>
</evidence>
<evidence type="ECO:0000256" key="4">
    <source>
        <dbReference type="ARBA" id="ARBA00023136"/>
    </source>
</evidence>
<evidence type="ECO:0000256" key="1">
    <source>
        <dbReference type="ARBA" id="ARBA00004609"/>
    </source>
</evidence>
<keyword evidence="3" id="KW-0336">GPI-anchor</keyword>
<evidence type="ECO:0000256" key="6">
    <source>
        <dbReference type="ARBA" id="ARBA00023288"/>
    </source>
</evidence>
<dbReference type="Gene3D" id="1.10.470.10">
    <property type="entry name" value="Variant Surface Glycoprotein, subunit A, domain 2"/>
    <property type="match status" value="1"/>
</dbReference>
<evidence type="ECO:0000259" key="9">
    <source>
        <dbReference type="Pfam" id="PF00913"/>
    </source>
</evidence>
<feature type="compositionally biased region" description="Basic and acidic residues" evidence="7">
    <location>
        <begin position="352"/>
        <end position="361"/>
    </location>
</feature>
<comment type="subcellular location">
    <subcellularLocation>
        <location evidence="1">Cell membrane</location>
        <topology evidence="1">Lipid-anchor</topology>
        <topology evidence="1">GPI-anchor</topology>
    </subcellularLocation>
</comment>
<dbReference type="GO" id="GO:0005886">
    <property type="term" value="C:plasma membrane"/>
    <property type="evidence" value="ECO:0007669"/>
    <property type="project" value="UniProtKB-SubCell"/>
</dbReference>
<keyword evidence="4" id="KW-0472">Membrane</keyword>
<sequence length="472" mass="51709">MMPRQLLQAAMILMVLTRLEVKAAQTKSPIAHTAWQPLCDLSKDAQKLYNKALKLTTDVEGYFSGAEKAIIKAQIVAAKESTQEAMLAAVAITAAIKDNLNNKKPRRAVCLKAATRLTIRAAYLHGRLGEFFELLAAMRGTTNGDACLAKHDDGSDHDTAGSTEFYRNRCNLVPLEPQPQASQPTTLSEAGFTGLTAQQGLTNTEQPTKTNTNCVLLSTTTAEKNGDRGIAEPLPFAARYLTATGAHTANSPSINLAALSDSDKQASQKQRVRHYIELWAAYQDFTACERDFNTVFSTPTAAELNDSLAVKTAIKNQYLNMKGAYDETKDKNLIEPLLKDLFKDEDAAYPKKVGAEAEKQQIPEPATGKQEKTKLSDLNDIGELQQVQNFYTNLQVQNLKKKLKEAGEQLSKSKTAKSVTAVVEEACNKLDNEEKCNADKKCSWHKTVKDEEANCKYNETKAAGNGVPVTQT</sequence>
<dbReference type="VEuPathDB" id="TriTrypDB:Tb427_000493200"/>
<keyword evidence="8" id="KW-0732">Signal</keyword>
<evidence type="ECO:0000256" key="2">
    <source>
        <dbReference type="ARBA" id="ARBA00022475"/>
    </source>
</evidence>
<dbReference type="Pfam" id="PF00913">
    <property type="entry name" value="Trypan_glycop"/>
    <property type="match status" value="1"/>
</dbReference>
<feature type="domain" description="Trypanosome variant surface glycoprotein A-type N-terminal" evidence="9">
    <location>
        <begin position="10"/>
        <end position="392"/>
    </location>
</feature>
<name>A0A1J0R4G9_9TRYP</name>
<dbReference type="SUPFAM" id="SSF58087">
    <property type="entry name" value="Variant surface glycoprotein (N-terminal domain)"/>
    <property type="match status" value="1"/>
</dbReference>
<protein>
    <submittedName>
        <fullName evidence="10">Variant surface glycoprotein 1125.1143</fullName>
    </submittedName>
</protein>
<reference evidence="10" key="1">
    <citation type="submission" date="2016-08" db="EMBL/GenBank/DDBJ databases">
        <title>VSG repertoire of Trypanosoma brucei EATRO 1125.</title>
        <authorList>
            <person name="Cross G.A."/>
        </authorList>
    </citation>
    <scope>NUCLEOTIDE SEQUENCE</scope>
    <source>
        <strain evidence="10">EATRO 1125</strain>
    </source>
</reference>
<dbReference type="Gene3D" id="3.30.1680.30">
    <property type="match status" value="1"/>
</dbReference>
<keyword evidence="6" id="KW-0449">Lipoprotein</keyword>
<organism evidence="10">
    <name type="scientific">Trypanosoma brucei</name>
    <dbReference type="NCBI Taxonomy" id="5691"/>
    <lineage>
        <taxon>Eukaryota</taxon>
        <taxon>Discoba</taxon>
        <taxon>Euglenozoa</taxon>
        <taxon>Kinetoplastea</taxon>
        <taxon>Metakinetoplastina</taxon>
        <taxon>Trypanosomatida</taxon>
        <taxon>Trypanosomatidae</taxon>
        <taxon>Trypanosoma</taxon>
    </lineage>
</organism>
<proteinExistence type="predicted"/>
<keyword evidence="5" id="KW-0325">Glycoprotein</keyword>
<dbReference type="InterPro" id="IPR001812">
    <property type="entry name" value="Trypano_VSG_A_N_dom"/>
</dbReference>
<dbReference type="GO" id="GO:0098552">
    <property type="term" value="C:side of membrane"/>
    <property type="evidence" value="ECO:0007669"/>
    <property type="project" value="UniProtKB-KW"/>
</dbReference>
<dbReference type="VEuPathDB" id="TriTrypDB:Tb927.10.16490"/>
<evidence type="ECO:0000256" key="3">
    <source>
        <dbReference type="ARBA" id="ARBA00022622"/>
    </source>
</evidence>
<dbReference type="GO" id="GO:0042783">
    <property type="term" value="P:symbiont-mediated evasion of host immune response"/>
    <property type="evidence" value="ECO:0007669"/>
    <property type="project" value="InterPro"/>
</dbReference>
<evidence type="ECO:0000256" key="5">
    <source>
        <dbReference type="ARBA" id="ARBA00023180"/>
    </source>
</evidence>
<dbReference type="AlphaFoldDB" id="A0A1J0R4G9"/>
<keyword evidence="2" id="KW-1003">Cell membrane</keyword>
<dbReference type="VEuPathDB" id="TriTrypDB:Tb1125.3.370"/>
<dbReference type="Gene3D" id="3.90.150.10">
    <property type="entry name" value="Variant Surface Glycoprotein, subunit A domain 1"/>
    <property type="match status" value="1"/>
</dbReference>
<evidence type="ECO:0000256" key="8">
    <source>
        <dbReference type="SAM" id="SignalP"/>
    </source>
</evidence>
<accession>A0A1J0R4G9</accession>